<keyword evidence="3" id="KW-1185">Reference proteome</keyword>
<keyword evidence="1" id="KW-0472">Membrane</keyword>
<keyword evidence="1" id="KW-0812">Transmembrane</keyword>
<feature type="transmembrane region" description="Helical" evidence="1">
    <location>
        <begin position="110"/>
        <end position="127"/>
    </location>
</feature>
<dbReference type="Pfam" id="PF14126">
    <property type="entry name" value="DUF4293"/>
    <property type="match status" value="1"/>
</dbReference>
<dbReference type="EMBL" id="JSVC01000045">
    <property type="protein sequence ID" value="KIC90783.1"/>
    <property type="molecule type" value="Genomic_DNA"/>
</dbReference>
<feature type="transmembrane region" description="Helical" evidence="1">
    <location>
        <begin position="71"/>
        <end position="90"/>
    </location>
</feature>
<protein>
    <recommendedName>
        <fullName evidence="4">Transcription termination factor Rho</fullName>
    </recommendedName>
</protein>
<proteinExistence type="predicted"/>
<name>A0A0C1L570_9BACT</name>
<dbReference type="InterPro" id="IPR025635">
    <property type="entry name" value="DUF4293"/>
</dbReference>
<keyword evidence="1" id="KW-1133">Transmembrane helix</keyword>
<reference evidence="2 3" key="1">
    <citation type="submission" date="2014-11" db="EMBL/GenBank/DDBJ databases">
        <title>Genome sequence of Flavihumibacter solisilvae 3-3.</title>
        <authorList>
            <person name="Zhou G."/>
            <person name="Li M."/>
            <person name="Wang G."/>
        </authorList>
    </citation>
    <scope>NUCLEOTIDE SEQUENCE [LARGE SCALE GENOMIC DNA]</scope>
    <source>
        <strain evidence="2 3">3-3</strain>
    </source>
</reference>
<dbReference type="AlphaFoldDB" id="A0A0C1L570"/>
<comment type="caution">
    <text evidence="2">The sequence shown here is derived from an EMBL/GenBank/DDBJ whole genome shotgun (WGS) entry which is preliminary data.</text>
</comment>
<dbReference type="Proteomes" id="UP000031408">
    <property type="component" value="Unassembled WGS sequence"/>
</dbReference>
<evidence type="ECO:0008006" key="4">
    <source>
        <dbReference type="Google" id="ProtNLM"/>
    </source>
</evidence>
<evidence type="ECO:0000256" key="1">
    <source>
        <dbReference type="SAM" id="Phobius"/>
    </source>
</evidence>
<dbReference type="STRING" id="1349421.OI18_23175"/>
<accession>A0A0C1L570</accession>
<dbReference type="RefSeq" id="WP_039144574.1">
    <property type="nucleotide sequence ID" value="NZ_JSVC01000045.1"/>
</dbReference>
<sequence>MIQRIQTVWLALAAICGFAMARVPLFTATLADKSSRTFLATESLLTFALVIGIACLSLVIIFLFKNRPTQYKLAITGGLLSAGVIALQVYSVENFKKSINMIQGTYQWGGLLPIAMMIFLFIAAKHIRKDEKLVKSLDRLR</sequence>
<gene>
    <name evidence="2" type="ORF">OI18_23175</name>
</gene>
<evidence type="ECO:0000313" key="3">
    <source>
        <dbReference type="Proteomes" id="UP000031408"/>
    </source>
</evidence>
<feature type="transmembrane region" description="Helical" evidence="1">
    <location>
        <begin position="45"/>
        <end position="64"/>
    </location>
</feature>
<organism evidence="2 3">
    <name type="scientific">Flavihumibacter solisilvae</name>
    <dbReference type="NCBI Taxonomy" id="1349421"/>
    <lineage>
        <taxon>Bacteria</taxon>
        <taxon>Pseudomonadati</taxon>
        <taxon>Bacteroidota</taxon>
        <taxon>Chitinophagia</taxon>
        <taxon>Chitinophagales</taxon>
        <taxon>Chitinophagaceae</taxon>
        <taxon>Flavihumibacter</taxon>
    </lineage>
</organism>
<dbReference type="OrthoDB" id="594989at2"/>
<evidence type="ECO:0000313" key="2">
    <source>
        <dbReference type="EMBL" id="KIC90783.1"/>
    </source>
</evidence>